<evidence type="ECO:0000256" key="4">
    <source>
        <dbReference type="ARBA" id="ARBA00022989"/>
    </source>
</evidence>
<keyword evidence="4" id="KW-1133">Transmembrane helix</keyword>
<name>A0A1F6D858_9BACT</name>
<proteinExistence type="inferred from homology"/>
<protein>
    <recommendedName>
        <fullName evidence="8">LemA family protein</fullName>
    </recommendedName>
</protein>
<dbReference type="Proteomes" id="UP000176377">
    <property type="component" value="Unassembled WGS sequence"/>
</dbReference>
<dbReference type="InterPro" id="IPR023353">
    <property type="entry name" value="LemA-like_dom_sf"/>
</dbReference>
<dbReference type="AlphaFoldDB" id="A0A1F6D858"/>
<keyword evidence="3" id="KW-0812">Transmembrane</keyword>
<comment type="subcellular location">
    <subcellularLocation>
        <location evidence="1">Membrane</location>
        <topology evidence="1">Single-pass membrane protein</topology>
    </subcellularLocation>
</comment>
<accession>A0A1F6D858</accession>
<dbReference type="PANTHER" id="PTHR34478">
    <property type="entry name" value="PROTEIN LEMA"/>
    <property type="match status" value="1"/>
</dbReference>
<evidence type="ECO:0008006" key="8">
    <source>
        <dbReference type="Google" id="ProtNLM"/>
    </source>
</evidence>
<reference evidence="6 7" key="1">
    <citation type="journal article" date="2016" name="Nat. Commun.">
        <title>Thousands of microbial genomes shed light on interconnected biogeochemical processes in an aquifer system.</title>
        <authorList>
            <person name="Anantharaman K."/>
            <person name="Brown C.T."/>
            <person name="Hug L.A."/>
            <person name="Sharon I."/>
            <person name="Castelle C.J."/>
            <person name="Probst A.J."/>
            <person name="Thomas B.C."/>
            <person name="Singh A."/>
            <person name="Wilkins M.J."/>
            <person name="Karaoz U."/>
            <person name="Brodie E.L."/>
            <person name="Williams K.H."/>
            <person name="Hubbard S.S."/>
            <person name="Banfield J.F."/>
        </authorList>
    </citation>
    <scope>NUCLEOTIDE SEQUENCE [LARGE SCALE GENOMIC DNA]</scope>
</reference>
<sequence length="186" mass="20744">MKKLSPLMIILGVGAVLLLWVWSSYNGLITERELVNESWAQVETQYQRRFDLVPNLVSTVKGAAAFEQETFMGVTEARTKWLNAGSRGEQIQAAEGFESAFARLLVTVESYPQLKATAAFQDLMTQLEGTENRVATARRDYNASVRSFNLRVKRFPGNLLAGVFGFSEEAFFQSAEGSEEAPTVEF</sequence>
<dbReference type="Gene3D" id="1.20.1440.20">
    <property type="entry name" value="LemA-like domain"/>
    <property type="match status" value="1"/>
</dbReference>
<evidence type="ECO:0000256" key="3">
    <source>
        <dbReference type="ARBA" id="ARBA00022692"/>
    </source>
</evidence>
<gene>
    <name evidence="6" type="ORF">A2765_00205</name>
</gene>
<dbReference type="Pfam" id="PF04011">
    <property type="entry name" value="LemA"/>
    <property type="match status" value="1"/>
</dbReference>
<comment type="caution">
    <text evidence="6">The sequence shown here is derived from an EMBL/GenBank/DDBJ whole genome shotgun (WGS) entry which is preliminary data.</text>
</comment>
<comment type="similarity">
    <text evidence="2">Belongs to the LemA family.</text>
</comment>
<dbReference type="EMBL" id="MFLA01000049">
    <property type="protein sequence ID" value="OGG57618.1"/>
    <property type="molecule type" value="Genomic_DNA"/>
</dbReference>
<evidence type="ECO:0000313" key="6">
    <source>
        <dbReference type="EMBL" id="OGG57618.1"/>
    </source>
</evidence>
<keyword evidence="5" id="KW-0472">Membrane</keyword>
<dbReference type="SUPFAM" id="SSF140478">
    <property type="entry name" value="LemA-like"/>
    <property type="match status" value="1"/>
</dbReference>
<evidence type="ECO:0000256" key="5">
    <source>
        <dbReference type="ARBA" id="ARBA00023136"/>
    </source>
</evidence>
<dbReference type="InterPro" id="IPR007156">
    <property type="entry name" value="MamQ_LemA"/>
</dbReference>
<dbReference type="GO" id="GO:0016020">
    <property type="term" value="C:membrane"/>
    <property type="evidence" value="ECO:0007669"/>
    <property type="project" value="UniProtKB-SubCell"/>
</dbReference>
<dbReference type="PANTHER" id="PTHR34478:SF2">
    <property type="entry name" value="MEMBRANE PROTEIN"/>
    <property type="match status" value="1"/>
</dbReference>
<evidence type="ECO:0000256" key="2">
    <source>
        <dbReference type="ARBA" id="ARBA00008854"/>
    </source>
</evidence>
<evidence type="ECO:0000313" key="7">
    <source>
        <dbReference type="Proteomes" id="UP000176377"/>
    </source>
</evidence>
<evidence type="ECO:0000256" key="1">
    <source>
        <dbReference type="ARBA" id="ARBA00004167"/>
    </source>
</evidence>
<organism evidence="6 7">
    <name type="scientific">Candidatus Kaiserbacteria bacterium RIFCSPHIGHO2_01_FULL_56_24</name>
    <dbReference type="NCBI Taxonomy" id="1798487"/>
    <lineage>
        <taxon>Bacteria</taxon>
        <taxon>Candidatus Kaiseribacteriota</taxon>
    </lineage>
</organism>